<name>A0A0A3Z6T3_BRAJP</name>
<dbReference type="EMBL" id="JRPN01000001">
    <property type="protein sequence ID" value="KGT81578.1"/>
    <property type="molecule type" value="Genomic_DNA"/>
</dbReference>
<dbReference type="GO" id="GO:0016887">
    <property type="term" value="F:ATP hydrolysis activity"/>
    <property type="evidence" value="ECO:0007669"/>
    <property type="project" value="InterPro"/>
</dbReference>
<dbReference type="Proteomes" id="UP000030377">
    <property type="component" value="Unassembled WGS sequence"/>
</dbReference>
<feature type="region of interest" description="Disordered" evidence="3">
    <location>
        <begin position="107"/>
        <end position="127"/>
    </location>
</feature>
<dbReference type="InterPro" id="IPR049945">
    <property type="entry name" value="AAA_22"/>
</dbReference>
<proteinExistence type="predicted"/>
<organism evidence="5 6">
    <name type="scientific">Bradyrhizobium japonicum</name>
    <dbReference type="NCBI Taxonomy" id="375"/>
    <lineage>
        <taxon>Bacteria</taxon>
        <taxon>Pseudomonadati</taxon>
        <taxon>Pseudomonadota</taxon>
        <taxon>Alphaproteobacteria</taxon>
        <taxon>Hyphomicrobiales</taxon>
        <taxon>Nitrobacteraceae</taxon>
        <taxon>Bradyrhizobium</taxon>
    </lineage>
</organism>
<dbReference type="GO" id="GO:0003677">
    <property type="term" value="F:DNA binding"/>
    <property type="evidence" value="ECO:0007669"/>
    <property type="project" value="UniProtKB-UniRule"/>
</dbReference>
<gene>
    <name evidence="5" type="ORF">MA20_02220</name>
</gene>
<evidence type="ECO:0000256" key="2">
    <source>
        <dbReference type="PROSITE-ProRule" id="PRU01091"/>
    </source>
</evidence>
<dbReference type="GO" id="GO:0006355">
    <property type="term" value="P:regulation of DNA-templated transcription"/>
    <property type="evidence" value="ECO:0007669"/>
    <property type="project" value="InterPro"/>
</dbReference>
<evidence type="ECO:0000256" key="3">
    <source>
        <dbReference type="SAM" id="MobiDB-lite"/>
    </source>
</evidence>
<dbReference type="SUPFAM" id="SSF46894">
    <property type="entry name" value="C-terminal effector domain of the bipartite response regulators"/>
    <property type="match status" value="1"/>
</dbReference>
<reference evidence="5 6" key="1">
    <citation type="submission" date="2014-09" db="EMBL/GenBank/DDBJ databases">
        <title>Draft genome of Bradyrhizobium japonicum Is-34.</title>
        <authorList>
            <person name="Tsurumaru H."/>
            <person name="Yamakawa T."/>
            <person name="Hashimoto S."/>
            <person name="Okizaki K."/>
            <person name="Kanesaki Y."/>
            <person name="Yoshikawa H."/>
            <person name="Yajima S."/>
        </authorList>
    </citation>
    <scope>NUCLEOTIDE SEQUENCE [LARGE SCALE GENOMIC DNA]</scope>
    <source>
        <strain evidence="5 6">Is-34</strain>
    </source>
</reference>
<dbReference type="InterPro" id="IPR016032">
    <property type="entry name" value="Sig_transdc_resp-reg_C-effctor"/>
</dbReference>
<sequence>MLARFVWADGAWEVDGDRRELRAHGKPVPIGSRAFEIVERLAAAAGQFVGKDELVAHVWRGLTVDENTLRVHIHAIRKALGPDRSLLKTDAGRGYRLLGPWAVKEDQDQPATANSSLSLPRSGQSAPTNLPAAVSDVVGRSAAVLAIKNLATAFRVVTLTGPGGIGKTTVALELARDLLDAFGGSVFFVELSPLSDPDLVPSTIARALGLGADGKRLPPEDVARAIGASKLLLVLDNCEHLIDATARLAEIIVRQCPHASILATSREVMKIEGEGVFRLSPLDVPESTGAVPAQLLESSAVELFVGRTRALNDRFALNASNSPAVATICQRLDGIPLAIEFAAGRAATLGVQQVVADLLDRLSSLASQRRAPVPRHKTLRAVLDWSYDLLSQSEQQNFRALGVFAGLFTLNDARSIAPSQEPADWLSGLVDKSLVVAEIRDTVALYRLLDTTRTYALDKLREHGEFEAANRAHAERYRDVFQQAESEWQIRTTGDLHTDYAWRLDNLRAALAWGLPDQRATALGLGVATAAIPLWMHLSLFDECRSTLGRALSSHTLVDTMPPERQMRLHAAYGIASLYSGGNPADAEAACERALEIAEGIGDVDYQLRCLWGLWLVRRGSIDLARRFLSLATGPVDELVGHRMMATSHHVQGFQNEARPHVDFIRANPNLLVADPTRFRFLVTERPVSEEPGLARILWAQGCPDQAMQLVRQSVEAATAAGHANSLCHFLSLAGCLVTLWAGHLDEARRYNTILSDQSTKFVLPLWRSWSRGYQGIIALQTGDAAIGAELLRLAIDELRGLHEWRGYAFFPIYRAIALGRLQRLDEALASINASIENADHRDEGWMHPELLRAKGDLLVLRDPSDADGAAEGCFRAAIEEAHEQGALAWQLRAATSLARLLHDRGLQAEARDALQPVYGRFTEGFATADVASARALLDILG</sequence>
<dbReference type="InterPro" id="IPR027417">
    <property type="entry name" value="P-loop_NTPase"/>
</dbReference>
<feature type="compositionally biased region" description="Polar residues" evidence="3">
    <location>
        <begin position="109"/>
        <end position="127"/>
    </location>
</feature>
<feature type="DNA-binding region" description="OmpR/PhoB-type" evidence="2">
    <location>
        <begin position="2"/>
        <end position="99"/>
    </location>
</feature>
<dbReference type="SUPFAM" id="SSF52540">
    <property type="entry name" value="P-loop containing nucleoside triphosphate hydrolases"/>
    <property type="match status" value="1"/>
</dbReference>
<dbReference type="GO" id="GO:0000160">
    <property type="term" value="P:phosphorelay signal transduction system"/>
    <property type="evidence" value="ECO:0007669"/>
    <property type="project" value="InterPro"/>
</dbReference>
<dbReference type="Pfam" id="PF00486">
    <property type="entry name" value="Trans_reg_C"/>
    <property type="match status" value="1"/>
</dbReference>
<protein>
    <recommendedName>
        <fullName evidence="4">OmpR/PhoB-type domain-containing protein</fullName>
    </recommendedName>
</protein>
<dbReference type="InterPro" id="IPR011990">
    <property type="entry name" value="TPR-like_helical_dom_sf"/>
</dbReference>
<evidence type="ECO:0000313" key="6">
    <source>
        <dbReference type="Proteomes" id="UP000030377"/>
    </source>
</evidence>
<dbReference type="Pfam" id="PF13401">
    <property type="entry name" value="AAA_22"/>
    <property type="match status" value="1"/>
</dbReference>
<dbReference type="SUPFAM" id="SSF48452">
    <property type="entry name" value="TPR-like"/>
    <property type="match status" value="1"/>
</dbReference>
<dbReference type="PROSITE" id="PS51755">
    <property type="entry name" value="OMPR_PHOB"/>
    <property type="match status" value="1"/>
</dbReference>
<accession>A0A0A3Z6T3</accession>
<evidence type="ECO:0000313" key="5">
    <source>
        <dbReference type="EMBL" id="KGT81578.1"/>
    </source>
</evidence>
<dbReference type="SMART" id="SM00862">
    <property type="entry name" value="Trans_reg_C"/>
    <property type="match status" value="1"/>
</dbReference>
<keyword evidence="1 2" id="KW-0238">DNA-binding</keyword>
<dbReference type="InterPro" id="IPR036388">
    <property type="entry name" value="WH-like_DNA-bd_sf"/>
</dbReference>
<dbReference type="Gene3D" id="1.10.10.10">
    <property type="entry name" value="Winged helix-like DNA-binding domain superfamily/Winged helix DNA-binding domain"/>
    <property type="match status" value="1"/>
</dbReference>
<dbReference type="AlphaFoldDB" id="A0A0A3Z6T3"/>
<dbReference type="InterPro" id="IPR001867">
    <property type="entry name" value="OmpR/PhoB-type_DNA-bd"/>
</dbReference>
<dbReference type="Gene3D" id="3.40.50.300">
    <property type="entry name" value="P-loop containing nucleotide triphosphate hydrolases"/>
    <property type="match status" value="1"/>
</dbReference>
<evidence type="ECO:0000256" key="1">
    <source>
        <dbReference type="ARBA" id="ARBA00023125"/>
    </source>
</evidence>
<evidence type="ECO:0000259" key="4">
    <source>
        <dbReference type="PROSITE" id="PS51755"/>
    </source>
</evidence>
<feature type="domain" description="OmpR/PhoB-type" evidence="4">
    <location>
        <begin position="2"/>
        <end position="99"/>
    </location>
</feature>
<dbReference type="CDD" id="cd00383">
    <property type="entry name" value="trans_reg_C"/>
    <property type="match status" value="1"/>
</dbReference>
<dbReference type="Gene3D" id="1.25.40.10">
    <property type="entry name" value="Tetratricopeptide repeat domain"/>
    <property type="match status" value="1"/>
</dbReference>
<dbReference type="PRINTS" id="PR00364">
    <property type="entry name" value="DISEASERSIST"/>
</dbReference>
<dbReference type="PANTHER" id="PTHR47691:SF3">
    <property type="entry name" value="HTH-TYPE TRANSCRIPTIONAL REGULATOR RV0890C-RELATED"/>
    <property type="match status" value="1"/>
</dbReference>
<dbReference type="PANTHER" id="PTHR47691">
    <property type="entry name" value="REGULATOR-RELATED"/>
    <property type="match status" value="1"/>
</dbReference>
<comment type="caution">
    <text evidence="5">The sequence shown here is derived from an EMBL/GenBank/DDBJ whole genome shotgun (WGS) entry which is preliminary data.</text>
</comment>
<dbReference type="RefSeq" id="WP_028156437.1">
    <property type="nucleotide sequence ID" value="NZ_JANUDC010000001.1"/>
</dbReference>